<sequence>MIGIASSGNFYRSSLPETRSPIKRKKKVSCKSRYGKMTNLNDQLEQLEKLDPNKPFKDQETLFIQKLRQCCVLYDFDNPDADVEGKQLKYMILRDIMDYLIQIRDTLSAAIHQEIIGMVSCNLFYSLPSVELTEDERKEDGLVEDVAWPHLTLVYQVFHIFLYHSGFVPINAQYLINKRYLTQLFHLLSSEDKRERVAVRKILVAIYNQFSDVQQFIRKEICYIFLSFIYEGRYCNGIPQLLQMM</sequence>
<dbReference type="Pfam" id="PF01603">
    <property type="entry name" value="B56"/>
    <property type="match status" value="1"/>
</dbReference>
<proteinExistence type="inferred from homology"/>
<dbReference type="InterPro" id="IPR002554">
    <property type="entry name" value="PP2A_B56"/>
</dbReference>
<evidence type="ECO:0000313" key="2">
    <source>
        <dbReference type="EnsemblMetazoa" id="GAUT001051-PA"/>
    </source>
</evidence>
<dbReference type="Proteomes" id="UP000078200">
    <property type="component" value="Unassembled WGS sequence"/>
</dbReference>
<organism evidence="2 3">
    <name type="scientific">Glossina austeni</name>
    <name type="common">Savannah tsetse fly</name>
    <dbReference type="NCBI Taxonomy" id="7395"/>
    <lineage>
        <taxon>Eukaryota</taxon>
        <taxon>Metazoa</taxon>
        <taxon>Ecdysozoa</taxon>
        <taxon>Arthropoda</taxon>
        <taxon>Hexapoda</taxon>
        <taxon>Insecta</taxon>
        <taxon>Pterygota</taxon>
        <taxon>Neoptera</taxon>
        <taxon>Endopterygota</taxon>
        <taxon>Diptera</taxon>
        <taxon>Brachycera</taxon>
        <taxon>Muscomorpha</taxon>
        <taxon>Hippoboscoidea</taxon>
        <taxon>Glossinidae</taxon>
        <taxon>Glossina</taxon>
    </lineage>
</organism>
<dbReference type="GO" id="GO:0000159">
    <property type="term" value="C:protein phosphatase type 2A complex"/>
    <property type="evidence" value="ECO:0007669"/>
    <property type="project" value="InterPro"/>
</dbReference>
<dbReference type="EnsemblMetazoa" id="GAUT001051-RA">
    <property type="protein sequence ID" value="GAUT001051-PA"/>
    <property type="gene ID" value="GAUT001051"/>
</dbReference>
<keyword evidence="3" id="KW-1185">Reference proteome</keyword>
<accession>A0A1A9UDP2</accession>
<evidence type="ECO:0000313" key="3">
    <source>
        <dbReference type="Proteomes" id="UP000078200"/>
    </source>
</evidence>
<dbReference type="PANTHER" id="PTHR10257:SF3">
    <property type="entry name" value="SERINE_THREONINE-PROTEIN PHOSPHATASE 2A 56 KDA REGULATORY SUBUNIT GAMMA ISOFORM"/>
    <property type="match status" value="1"/>
</dbReference>
<protein>
    <submittedName>
        <fullName evidence="2">Uncharacterized protein</fullName>
    </submittedName>
</protein>
<dbReference type="VEuPathDB" id="VectorBase:GAUT001051"/>
<dbReference type="STRING" id="7395.A0A1A9UDP2"/>
<dbReference type="GO" id="GO:0019888">
    <property type="term" value="F:protein phosphatase regulator activity"/>
    <property type="evidence" value="ECO:0007669"/>
    <property type="project" value="InterPro"/>
</dbReference>
<dbReference type="PANTHER" id="PTHR10257">
    <property type="entry name" value="SERINE/THREONINE PROTEIN PHOSPHATASE 2A PP2A REGULATORY SUBUNIT B"/>
    <property type="match status" value="1"/>
</dbReference>
<reference evidence="2" key="1">
    <citation type="submission" date="2020-05" db="UniProtKB">
        <authorList>
            <consortium name="EnsemblMetazoa"/>
        </authorList>
    </citation>
    <scope>IDENTIFICATION</scope>
    <source>
        <strain evidence="2">TTRI</strain>
    </source>
</reference>
<dbReference type="InterPro" id="IPR011989">
    <property type="entry name" value="ARM-like"/>
</dbReference>
<comment type="similarity">
    <text evidence="1">Belongs to the phosphatase 2A regulatory subunit B56 family.</text>
</comment>
<dbReference type="InterPro" id="IPR016024">
    <property type="entry name" value="ARM-type_fold"/>
</dbReference>
<dbReference type="GO" id="GO:0007165">
    <property type="term" value="P:signal transduction"/>
    <property type="evidence" value="ECO:0007669"/>
    <property type="project" value="InterPro"/>
</dbReference>
<dbReference type="Gene3D" id="1.25.10.10">
    <property type="entry name" value="Leucine-rich Repeat Variant"/>
    <property type="match status" value="1"/>
</dbReference>
<dbReference type="AlphaFoldDB" id="A0A1A9UDP2"/>
<dbReference type="SUPFAM" id="SSF48371">
    <property type="entry name" value="ARM repeat"/>
    <property type="match status" value="1"/>
</dbReference>
<name>A0A1A9UDP2_GLOAU</name>
<evidence type="ECO:0000256" key="1">
    <source>
        <dbReference type="ARBA" id="ARBA00009745"/>
    </source>
</evidence>